<dbReference type="InParanoid" id="A0A194X507"/>
<feature type="transmembrane region" description="Helical" evidence="1">
    <location>
        <begin position="270"/>
        <end position="292"/>
    </location>
</feature>
<feature type="transmembrane region" description="Helical" evidence="1">
    <location>
        <begin position="304"/>
        <end position="330"/>
    </location>
</feature>
<dbReference type="KEGG" id="psco:LY89DRAFT_750591"/>
<keyword evidence="1" id="KW-0812">Transmembrane</keyword>
<dbReference type="Proteomes" id="UP000070700">
    <property type="component" value="Unassembled WGS sequence"/>
</dbReference>
<dbReference type="GeneID" id="28830932"/>
<proteinExistence type="predicted"/>
<protein>
    <submittedName>
        <fullName evidence="2">Uncharacterized protein</fullName>
    </submittedName>
</protein>
<keyword evidence="1" id="KW-1133">Transmembrane helix</keyword>
<gene>
    <name evidence="2" type="ORF">LY89DRAFT_750591</name>
</gene>
<evidence type="ECO:0000313" key="2">
    <source>
        <dbReference type="EMBL" id="KUJ15266.1"/>
    </source>
</evidence>
<keyword evidence="3" id="KW-1185">Reference proteome</keyword>
<evidence type="ECO:0000256" key="1">
    <source>
        <dbReference type="SAM" id="Phobius"/>
    </source>
</evidence>
<accession>A0A194X507</accession>
<dbReference type="OrthoDB" id="4586224at2759"/>
<reference evidence="2 3" key="1">
    <citation type="submission" date="2015-10" db="EMBL/GenBank/DDBJ databases">
        <title>Full genome of DAOMC 229536 Phialocephala scopiformis, a fungal endophyte of spruce producing the potent anti-insectan compound rugulosin.</title>
        <authorList>
            <consortium name="DOE Joint Genome Institute"/>
            <person name="Walker A.K."/>
            <person name="Frasz S.L."/>
            <person name="Seifert K.A."/>
            <person name="Miller J.D."/>
            <person name="Mondo S.J."/>
            <person name="Labutti K."/>
            <person name="Lipzen A."/>
            <person name="Dockter R."/>
            <person name="Kennedy M."/>
            <person name="Grigoriev I.V."/>
            <person name="Spatafora J.W."/>
        </authorList>
    </citation>
    <scope>NUCLEOTIDE SEQUENCE [LARGE SCALE GENOMIC DNA]</scope>
    <source>
        <strain evidence="2 3">CBS 120377</strain>
    </source>
</reference>
<organism evidence="2 3">
    <name type="scientific">Mollisia scopiformis</name>
    <name type="common">Conifer needle endophyte fungus</name>
    <name type="synonym">Phialocephala scopiformis</name>
    <dbReference type="NCBI Taxonomy" id="149040"/>
    <lineage>
        <taxon>Eukaryota</taxon>
        <taxon>Fungi</taxon>
        <taxon>Dikarya</taxon>
        <taxon>Ascomycota</taxon>
        <taxon>Pezizomycotina</taxon>
        <taxon>Leotiomycetes</taxon>
        <taxon>Helotiales</taxon>
        <taxon>Mollisiaceae</taxon>
        <taxon>Mollisia</taxon>
    </lineage>
</organism>
<dbReference type="EMBL" id="KQ947418">
    <property type="protein sequence ID" value="KUJ15266.1"/>
    <property type="molecule type" value="Genomic_DNA"/>
</dbReference>
<evidence type="ECO:0000313" key="3">
    <source>
        <dbReference type="Proteomes" id="UP000070700"/>
    </source>
</evidence>
<feature type="transmembrane region" description="Helical" evidence="1">
    <location>
        <begin position="184"/>
        <end position="208"/>
    </location>
</feature>
<feature type="transmembrane region" description="Helical" evidence="1">
    <location>
        <begin position="40"/>
        <end position="59"/>
    </location>
</feature>
<feature type="transmembrane region" description="Helical" evidence="1">
    <location>
        <begin position="144"/>
        <end position="164"/>
    </location>
</feature>
<feature type="transmembrane region" description="Helical" evidence="1">
    <location>
        <begin position="342"/>
        <end position="367"/>
    </location>
</feature>
<keyword evidence="1" id="KW-0472">Membrane</keyword>
<dbReference type="RefSeq" id="XP_018069621.1">
    <property type="nucleotide sequence ID" value="XM_018221206.1"/>
</dbReference>
<sequence length="396" mass="44988">MGRRPPRRDYFPPVFLAINTTHFEILPFSYKSEDLAFSDWITLFTLCLAPLIAHILSGAPKVVYFAKRRPSWHERIGVYNPTTILWRYFAIADRRIRAKHWSAVDVAAANVNFWTSRGWDGSEALSRNSREYCVSRADSKHARLLSVGALETLIVTLQGVNALYTLTSSIVPSQYWNSANFSNTLSIGTIFFPLSVFGLLRLFAAFWLTDDSIYTNYEDFQTMQMSQDRESLQDGVQLLEIPELSTSRLPENSDATSENDYHAPNCWQSLLFRVSFLVPIVGLIVICLYYTVPTSIDDNVSLETVTGFILVLFYLIIFVVTLFIYGYYFFRDQNITTVIPCISALWYQIYTGILIGMVVVLIIVASLETRQSQCGYFTSWPSDTGTVTHRSISGIG</sequence>
<dbReference type="AlphaFoldDB" id="A0A194X507"/>
<name>A0A194X507_MOLSC</name>